<keyword evidence="10" id="KW-1208">Phospholipid metabolism</keyword>
<feature type="transmembrane region" description="Helical" evidence="12">
    <location>
        <begin position="32"/>
        <end position="50"/>
    </location>
</feature>
<dbReference type="InterPro" id="IPR004570">
    <property type="entry name" value="Phosphatidylglycerol_P_synth"/>
</dbReference>
<feature type="transmembrane region" description="Helical" evidence="12">
    <location>
        <begin position="71"/>
        <end position="95"/>
    </location>
</feature>
<evidence type="ECO:0000256" key="9">
    <source>
        <dbReference type="ARBA" id="ARBA00023209"/>
    </source>
</evidence>
<keyword evidence="6 12" id="KW-1133">Transmembrane helix</keyword>
<dbReference type="EMBL" id="PFAH01000008">
    <property type="protein sequence ID" value="PIR97915.1"/>
    <property type="molecule type" value="Genomic_DNA"/>
</dbReference>
<protein>
    <recommendedName>
        <fullName evidence="15">CDP-diacylglycerol--glycerol-3-phosphate 3-phosphatidyltransferase</fullName>
    </recommendedName>
</protein>
<keyword evidence="8 12" id="KW-0472">Membrane</keyword>
<comment type="similarity">
    <text evidence="2 11">Belongs to the CDP-alcohol phosphatidyltransferase class-I family.</text>
</comment>
<dbReference type="Proteomes" id="UP000231466">
    <property type="component" value="Unassembled WGS sequence"/>
</dbReference>
<dbReference type="PANTHER" id="PTHR14269">
    <property type="entry name" value="CDP-DIACYLGLYCEROL--GLYCEROL-3-PHOSPHATE 3-PHOSPHATIDYLTRANSFERASE-RELATED"/>
    <property type="match status" value="1"/>
</dbReference>
<dbReference type="Gene3D" id="1.20.120.1760">
    <property type="match status" value="1"/>
</dbReference>
<dbReference type="AlphaFoldDB" id="A0A2H0VFN6"/>
<feature type="transmembrane region" description="Helical" evidence="12">
    <location>
        <begin position="149"/>
        <end position="168"/>
    </location>
</feature>
<evidence type="ECO:0008006" key="15">
    <source>
        <dbReference type="Google" id="ProtNLM"/>
    </source>
</evidence>
<dbReference type="GO" id="GO:0046474">
    <property type="term" value="P:glycerophospholipid biosynthetic process"/>
    <property type="evidence" value="ECO:0007669"/>
    <property type="project" value="TreeGrafter"/>
</dbReference>
<dbReference type="PROSITE" id="PS00379">
    <property type="entry name" value="CDP_ALCOHOL_P_TRANSF"/>
    <property type="match status" value="1"/>
</dbReference>
<evidence type="ECO:0000256" key="5">
    <source>
        <dbReference type="ARBA" id="ARBA00022692"/>
    </source>
</evidence>
<dbReference type="Pfam" id="PF01066">
    <property type="entry name" value="CDP-OH_P_transf"/>
    <property type="match status" value="1"/>
</dbReference>
<dbReference type="PANTHER" id="PTHR14269:SF62">
    <property type="entry name" value="CDP-DIACYLGLYCEROL--GLYCEROL-3-PHOSPHATE 3-PHOSPHATIDYLTRANSFERASE 1, CHLOROPLASTIC"/>
    <property type="match status" value="1"/>
</dbReference>
<evidence type="ECO:0000256" key="1">
    <source>
        <dbReference type="ARBA" id="ARBA00004141"/>
    </source>
</evidence>
<evidence type="ECO:0000256" key="3">
    <source>
        <dbReference type="ARBA" id="ARBA00022516"/>
    </source>
</evidence>
<keyword evidence="9" id="KW-0594">Phospholipid biosynthesis</keyword>
<evidence type="ECO:0000256" key="8">
    <source>
        <dbReference type="ARBA" id="ARBA00023136"/>
    </source>
</evidence>
<dbReference type="InterPro" id="IPR043130">
    <property type="entry name" value="CDP-OH_PTrfase_TM_dom"/>
</dbReference>
<evidence type="ECO:0000313" key="13">
    <source>
        <dbReference type="EMBL" id="PIR97915.1"/>
    </source>
</evidence>
<comment type="subcellular location">
    <subcellularLocation>
        <location evidence="1">Membrane</location>
        <topology evidence="1">Multi-pass membrane protein</topology>
    </subcellularLocation>
</comment>
<keyword evidence="4 11" id="KW-0808">Transferase</keyword>
<proteinExistence type="inferred from homology"/>
<name>A0A2H0VFN6_9BACT</name>
<evidence type="ECO:0000256" key="6">
    <source>
        <dbReference type="ARBA" id="ARBA00022989"/>
    </source>
</evidence>
<dbReference type="PIRSF" id="PIRSF000847">
    <property type="entry name" value="Phos_ph_gly_syn"/>
    <property type="match status" value="1"/>
</dbReference>
<comment type="caution">
    <text evidence="13">The sequence shown here is derived from an EMBL/GenBank/DDBJ whole genome shotgun (WGS) entry which is preliminary data.</text>
</comment>
<dbReference type="InterPro" id="IPR048254">
    <property type="entry name" value="CDP_ALCOHOL_P_TRANSF_CS"/>
</dbReference>
<evidence type="ECO:0000256" key="12">
    <source>
        <dbReference type="SAM" id="Phobius"/>
    </source>
</evidence>
<organism evidence="13 14">
    <name type="scientific">Candidatus Colwellbacteria bacterium CG10_big_fil_rev_8_21_14_0_10_42_22</name>
    <dbReference type="NCBI Taxonomy" id="1974540"/>
    <lineage>
        <taxon>Bacteria</taxon>
        <taxon>Candidatus Colwelliibacteriota</taxon>
    </lineage>
</organism>
<feature type="transmembrane region" description="Helical" evidence="12">
    <location>
        <begin position="7"/>
        <end position="26"/>
    </location>
</feature>
<gene>
    <name evidence="13" type="ORF">COT89_02490</name>
</gene>
<keyword evidence="3" id="KW-0444">Lipid biosynthesis</keyword>
<accession>A0A2H0VFN6</accession>
<evidence type="ECO:0000256" key="11">
    <source>
        <dbReference type="RuleBase" id="RU003750"/>
    </source>
</evidence>
<evidence type="ECO:0000313" key="14">
    <source>
        <dbReference type="Proteomes" id="UP000231466"/>
    </source>
</evidence>
<dbReference type="GO" id="GO:0008444">
    <property type="term" value="F:CDP-diacylglycerol-glycerol-3-phosphate 3-phosphatidyltransferase activity"/>
    <property type="evidence" value="ECO:0007669"/>
    <property type="project" value="InterPro"/>
</dbReference>
<dbReference type="InterPro" id="IPR000462">
    <property type="entry name" value="CDP-OH_P_trans"/>
</dbReference>
<keyword evidence="5 12" id="KW-0812">Transmembrane</keyword>
<evidence type="ECO:0000256" key="4">
    <source>
        <dbReference type="ARBA" id="ARBA00022679"/>
    </source>
</evidence>
<evidence type="ECO:0000256" key="10">
    <source>
        <dbReference type="ARBA" id="ARBA00023264"/>
    </source>
</evidence>
<dbReference type="InterPro" id="IPR050324">
    <property type="entry name" value="CDP-alcohol_PTase-I"/>
</dbReference>
<sequence>MLKKLPNWLGYARMVLTPVVMGFIYYGDNEFWTGFVFAIVVATDGLDGPIARATHSTSQFGIMLDTLADKFLIAGCVLALVAKDPVWLWAGFIIIDRDFLVMTLKANVGGGFIKASNLGKIKMGLQSVAIYLVINPWPFNGATGWNSPGGAVMALALWFTLFSAWDYYHKYTRFLRWN</sequence>
<evidence type="ECO:0000256" key="7">
    <source>
        <dbReference type="ARBA" id="ARBA00023098"/>
    </source>
</evidence>
<reference evidence="14" key="1">
    <citation type="submission" date="2017-09" db="EMBL/GenBank/DDBJ databases">
        <title>Depth-based differentiation of microbial function through sediment-hosted aquifers and enrichment of novel symbionts in the deep terrestrial subsurface.</title>
        <authorList>
            <person name="Probst A.J."/>
            <person name="Ladd B."/>
            <person name="Jarett J.K."/>
            <person name="Geller-Mcgrath D.E."/>
            <person name="Sieber C.M.K."/>
            <person name="Emerson J.B."/>
            <person name="Anantharaman K."/>
            <person name="Thomas B.C."/>
            <person name="Malmstrom R."/>
            <person name="Stieglmeier M."/>
            <person name="Klingl A."/>
            <person name="Woyke T."/>
            <person name="Ryan C.M."/>
            <person name="Banfield J.F."/>
        </authorList>
    </citation>
    <scope>NUCLEOTIDE SEQUENCE [LARGE SCALE GENOMIC DNA]</scope>
</reference>
<dbReference type="GO" id="GO:0016020">
    <property type="term" value="C:membrane"/>
    <property type="evidence" value="ECO:0007669"/>
    <property type="project" value="UniProtKB-SubCell"/>
</dbReference>
<keyword evidence="7" id="KW-0443">Lipid metabolism</keyword>
<evidence type="ECO:0000256" key="2">
    <source>
        <dbReference type="ARBA" id="ARBA00010441"/>
    </source>
</evidence>